<feature type="compositionally biased region" description="Acidic residues" evidence="1">
    <location>
        <begin position="1141"/>
        <end position="1160"/>
    </location>
</feature>
<protein>
    <submittedName>
        <fullName evidence="3">YPDG domain-containing protein</fullName>
    </submittedName>
</protein>
<reference evidence="3" key="2">
    <citation type="submission" date="2023-10" db="EMBL/GenBank/DDBJ databases">
        <authorList>
            <person name="Choi B."/>
        </authorList>
    </citation>
    <scope>NUCLEOTIDE SEQUENCE</scope>
    <source>
        <strain evidence="3">UMB0763</strain>
    </source>
</reference>
<keyword evidence="2" id="KW-0472">Membrane</keyword>
<feature type="compositionally biased region" description="Basic and acidic residues" evidence="1">
    <location>
        <begin position="998"/>
        <end position="1017"/>
    </location>
</feature>
<feature type="compositionally biased region" description="Low complexity" evidence="1">
    <location>
        <begin position="1480"/>
        <end position="1519"/>
    </location>
</feature>
<evidence type="ECO:0000313" key="4">
    <source>
        <dbReference type="Proteomes" id="UP000234560"/>
    </source>
</evidence>
<name>A0AAF0YR29_9CORY</name>
<dbReference type="RefSeq" id="WP_317858502.1">
    <property type="nucleotide sequence ID" value="NZ_CP136958.1"/>
</dbReference>
<gene>
    <name evidence="3" type="ORF">CYJ47_11490</name>
</gene>
<dbReference type="Gene3D" id="4.10.1080.10">
    <property type="entry name" value="TSP type-3 repeat"/>
    <property type="match status" value="2"/>
</dbReference>
<keyword evidence="2" id="KW-0812">Transmembrane</keyword>
<feature type="compositionally biased region" description="Basic and acidic residues" evidence="1">
    <location>
        <begin position="733"/>
        <end position="742"/>
    </location>
</feature>
<evidence type="ECO:0000256" key="1">
    <source>
        <dbReference type="SAM" id="MobiDB-lite"/>
    </source>
</evidence>
<feature type="compositionally biased region" description="Basic and acidic residues" evidence="1">
    <location>
        <begin position="811"/>
        <end position="821"/>
    </location>
</feature>
<feature type="region of interest" description="Disordered" evidence="1">
    <location>
        <begin position="1469"/>
        <end position="1519"/>
    </location>
</feature>
<dbReference type="PANTHER" id="PTHR10199">
    <property type="entry name" value="THROMBOSPONDIN"/>
    <property type="match status" value="1"/>
</dbReference>
<reference evidence="3" key="1">
    <citation type="submission" date="2017-12" db="EMBL/GenBank/DDBJ databases">
        <authorList>
            <person name="Thomas-White K."/>
            <person name="Wolfe A.J."/>
        </authorList>
    </citation>
    <scope>NUCLEOTIDE SEQUENCE</scope>
    <source>
        <strain evidence="3">UMB0763</strain>
    </source>
</reference>
<proteinExistence type="predicted"/>
<evidence type="ECO:0000313" key="3">
    <source>
        <dbReference type="EMBL" id="WOT01862.1"/>
    </source>
</evidence>
<feature type="compositionally biased region" description="Basic and acidic residues" evidence="1">
    <location>
        <begin position="933"/>
        <end position="948"/>
    </location>
</feature>
<feature type="region of interest" description="Disordered" evidence="1">
    <location>
        <begin position="543"/>
        <end position="1233"/>
    </location>
</feature>
<feature type="compositionally biased region" description="Acidic residues" evidence="1">
    <location>
        <begin position="1086"/>
        <end position="1099"/>
    </location>
</feature>
<feature type="compositionally biased region" description="Basic and acidic residues" evidence="1">
    <location>
        <begin position="1167"/>
        <end position="1180"/>
    </location>
</feature>
<dbReference type="EMBL" id="CP136958">
    <property type="protein sequence ID" value="WOT01862.1"/>
    <property type="molecule type" value="Genomic_DNA"/>
</dbReference>
<feature type="compositionally biased region" description="Acidic residues" evidence="1">
    <location>
        <begin position="557"/>
        <end position="569"/>
    </location>
</feature>
<dbReference type="NCBIfam" id="NF038186">
    <property type="entry name" value="YPDG_rpt"/>
    <property type="match status" value="1"/>
</dbReference>
<dbReference type="InterPro" id="IPR028974">
    <property type="entry name" value="TSP_type-3_rpt"/>
</dbReference>
<feature type="compositionally biased region" description="Basic and acidic residues" evidence="1">
    <location>
        <begin position="683"/>
        <end position="695"/>
    </location>
</feature>
<dbReference type="GO" id="GO:0005509">
    <property type="term" value="F:calcium ion binding"/>
    <property type="evidence" value="ECO:0007669"/>
    <property type="project" value="InterPro"/>
</dbReference>
<feature type="compositionally biased region" description="Basic and acidic residues" evidence="1">
    <location>
        <begin position="599"/>
        <end position="620"/>
    </location>
</feature>
<feature type="compositionally biased region" description="Basic and acidic residues" evidence="1">
    <location>
        <begin position="543"/>
        <end position="556"/>
    </location>
</feature>
<accession>A0AAF0YR29</accession>
<dbReference type="Proteomes" id="UP000234560">
    <property type="component" value="Chromosome"/>
</dbReference>
<organism evidence="3 4">
    <name type="scientific">Corynebacterium pyruviciproducens</name>
    <dbReference type="NCBI Taxonomy" id="598660"/>
    <lineage>
        <taxon>Bacteria</taxon>
        <taxon>Bacillati</taxon>
        <taxon>Actinomycetota</taxon>
        <taxon>Actinomycetes</taxon>
        <taxon>Mycobacteriales</taxon>
        <taxon>Corynebacteriaceae</taxon>
        <taxon>Corynebacterium</taxon>
    </lineage>
</organism>
<evidence type="ECO:0000256" key="2">
    <source>
        <dbReference type="SAM" id="Phobius"/>
    </source>
</evidence>
<feature type="compositionally biased region" description="Acidic residues" evidence="1">
    <location>
        <begin position="949"/>
        <end position="963"/>
    </location>
</feature>
<keyword evidence="2" id="KW-1133">Transmembrane helix</keyword>
<feature type="compositionally biased region" description="Basic and acidic residues" evidence="1">
    <location>
        <begin position="1072"/>
        <end position="1085"/>
    </location>
</feature>
<feature type="compositionally biased region" description="Acidic residues" evidence="1">
    <location>
        <begin position="758"/>
        <end position="772"/>
    </location>
</feature>
<feature type="compositionally biased region" description="Acidic residues" evidence="1">
    <location>
        <begin position="1052"/>
        <end position="1066"/>
    </location>
</feature>
<dbReference type="PANTHER" id="PTHR10199:SF119">
    <property type="entry name" value="RE20510P"/>
    <property type="match status" value="1"/>
</dbReference>
<dbReference type="KEGG" id="cpyr:CYJ47_11490"/>
<feature type="transmembrane region" description="Helical" evidence="2">
    <location>
        <begin position="1428"/>
        <end position="1449"/>
    </location>
</feature>
<sequence>MNANTKQILKKDQAMKKRKISRWSVSGSAMSGLGASSFFRSLTALGVATAMTVSGLQAVSNGPVANAAETATTAPAAAPAKAKAKAAPGTSVETAIASDAIASGQVKSVFDLQMGRFIASGHAFTMDATTASYGGVNDNSANTRVPEGTKVYAQWIDRKGGAVSPIYVTETHDLDWGKGTQGGVGTFAVAFPQYTDAAGEQHEYNPGAGDRVKFWVQPSPSKRGNKLEMIRVVPGAFPGYNKSNSRPAGSTMNINTNNLQNVGIFLYEFPGDYMFSKSVNKDTSGPRVKGRVWHEAGDANLSTGPGFDSVTGGDIPAAGYTVEFTGLTEAGREAIEGATKGMTRDEEATKVKEIIEAHPEYVTGTNTTEVGADGWYELNMPAGTDKYALYGVVKNPAGEIVQAYSSYTTPVFGAPNRLGSVAPAAIASPDVPGWFNVHFAVSDYKTVTLDIPNYNLTNNPATKGDTLTVKLDGTLPVFPNKIVWTDSEGTELKTCEIKDLKDADNCSITVPEDFKGKTIYTATLHSGNNIVAADSALVTDKLKDSDDDGIPDRLDPDADNDGVNNDDEIAAGLDPLDPFSNGTKDKDGNPVSDGDFDSDGDKLSNSKESDVPEGPVKDTDGDGLANPGITDKNNNKVADLIEGKDTDGDQIPDSIDPDADGDGINNDDEKAAGLNPLDPYSGKYKDKDGKPVKDGEGDEDGDGIKNADESDVPSTPVPDTDGDGLANPGITDKTGKVGDDGKQSPNGVADLIEKLDTDGDGIPDNEDPDADNDGVNNNDEIAAGLNPLNPTSTVDKDGKPVNDGELDSDEDGKSNKDESDVNVKPNGVNPDGTAKVDITDKNNNKIADLIDADNDGDGIANNLDPDADNDGINNNDEIAAGLDPLNPDTDGDGVKDGDEDYDGDGIKNADESDVNVKPNGVNPDGTALVPITDKNDNRIADLIEKQDTDGDGIPDNEDPDADGDGINNDDEKAAGLDPRNPDSNGDGIKDGDEDYDGDGIKNADESDVPEGRVKDTDGDGLANPGITDKTGGKDNNNGPNGVADIAEKSDMDGDGIPDNEDPDIDGDGVNNADEKEAGLDPRNPDTDGDGVNDGDEDADGDGKTNAEESEVPDGPVADKDGDGIADPDITDKNGNGTADIVEADTDGDGIPDSEDPDVDGDGVNNNDEIRSGLDPKKADSDGNGIPDGEEDTDKDGIKNSDESDTNVKPNGVNPDGTANVPITDKNGNNVPDMNEAETAKWIGKYDSQQPQPGTTVMVTPEFDNTYTSENERGAAPAGTTFELDPATVPEGWTVTVDPSTGKATVVVPADAQSNFTKTIKVKVNYPAAETNKATQKELELKVTPAAKQVADTKTIIENCIDPSEWYANPLLYLVPLGLIALATQVNLPLPESIQTQLNSIRITDPNNQPQWLKDANAQLAAMGSNVNVAGILSILGLVAAASIVGMYYATKCINGKAWVFDGMSSGLDNKGTEGEGEGANGSSSKPEKTTPTSTPETSTSEQSEATEGTTTGSESEPTE</sequence>